<reference evidence="1 2" key="1">
    <citation type="submission" date="2023-03" db="EMBL/GenBank/DDBJ databases">
        <title>Bacillus Genome Sequencing.</title>
        <authorList>
            <person name="Dunlap C."/>
        </authorList>
    </citation>
    <scope>NUCLEOTIDE SEQUENCE [LARGE SCALE GENOMIC DNA]</scope>
    <source>
        <strain evidence="1 2">B-4107</strain>
    </source>
</reference>
<sequence>MRQAQKTMFSFLIVTLVIIFYQNFSEAQSKQDLETDLLNSLNATMVDNQTGEKIEITPTLIEEADDYSFRTLSGPYEHAGYKVFFPTDEDMSTDEVSTANLETGTTQTSGVYAEINILYSLRGSDEIRARAVYGEWSSDNGLTDRLVRVANGLAFVERDEFYPTSNSFYYFLDWDFQEYVDFGDFQPLALSQVVVSDGPFSGNTVTLQVNFG</sequence>
<keyword evidence="2" id="KW-1185">Reference proteome</keyword>
<evidence type="ECO:0000313" key="2">
    <source>
        <dbReference type="Proteomes" id="UP001341820"/>
    </source>
</evidence>
<gene>
    <name evidence="1" type="ORF">P5F74_12815</name>
</gene>
<organism evidence="1 2">
    <name type="scientific">Shouchella miscanthi</name>
    <dbReference type="NCBI Taxonomy" id="2598861"/>
    <lineage>
        <taxon>Bacteria</taxon>
        <taxon>Bacillati</taxon>
        <taxon>Bacillota</taxon>
        <taxon>Bacilli</taxon>
        <taxon>Bacillales</taxon>
        <taxon>Bacillaceae</taxon>
        <taxon>Shouchella</taxon>
    </lineage>
</organism>
<accession>A0ABU6NNA1</accession>
<evidence type="ECO:0000313" key="1">
    <source>
        <dbReference type="EMBL" id="MED4129019.1"/>
    </source>
</evidence>
<name>A0ABU6NNA1_9BACI</name>
<dbReference type="RefSeq" id="WP_328237738.1">
    <property type="nucleotide sequence ID" value="NZ_JAROAS010000026.1"/>
</dbReference>
<dbReference type="EMBL" id="JAROAS010000026">
    <property type="protein sequence ID" value="MED4129019.1"/>
    <property type="molecule type" value="Genomic_DNA"/>
</dbReference>
<comment type="caution">
    <text evidence="1">The sequence shown here is derived from an EMBL/GenBank/DDBJ whole genome shotgun (WGS) entry which is preliminary data.</text>
</comment>
<dbReference type="Proteomes" id="UP001341820">
    <property type="component" value="Unassembled WGS sequence"/>
</dbReference>
<protein>
    <submittedName>
        <fullName evidence="1">Uncharacterized protein</fullName>
    </submittedName>
</protein>
<proteinExistence type="predicted"/>